<gene>
    <name evidence="1" type="ORF">HX837_04595</name>
</gene>
<keyword evidence="1" id="KW-0413">Isomerase</keyword>
<dbReference type="AlphaFoldDB" id="A0A7K4MPE9"/>
<reference evidence="1 2" key="1">
    <citation type="journal article" date="2019" name="Environ. Microbiol.">
        <title>Genomics insights into ecotype formation of ammonia-oxidizing archaea in the deep ocean.</title>
        <authorList>
            <person name="Wang Y."/>
            <person name="Huang J.M."/>
            <person name="Cui G.J."/>
            <person name="Nunoura T."/>
            <person name="Takaki Y."/>
            <person name="Li W.L."/>
            <person name="Li J."/>
            <person name="Gao Z.M."/>
            <person name="Takai K."/>
            <person name="Zhang A.Q."/>
            <person name="Stepanauskas R."/>
        </authorList>
    </citation>
    <scope>NUCLEOTIDE SEQUENCE [LARGE SCALE GENOMIC DNA]</scope>
    <source>
        <strain evidence="1 2">L15b</strain>
    </source>
</reference>
<evidence type="ECO:0000313" key="2">
    <source>
        <dbReference type="Proteomes" id="UP000523105"/>
    </source>
</evidence>
<dbReference type="InterPro" id="IPR036569">
    <property type="entry name" value="RpiB_LacA_LacB_sf"/>
</dbReference>
<dbReference type="InterPro" id="IPR003500">
    <property type="entry name" value="RpiB_LacA_LacB"/>
</dbReference>
<dbReference type="GO" id="GO:0005975">
    <property type="term" value="P:carbohydrate metabolic process"/>
    <property type="evidence" value="ECO:0007669"/>
    <property type="project" value="InterPro"/>
</dbReference>
<evidence type="ECO:0000313" key="1">
    <source>
        <dbReference type="EMBL" id="NWJ43472.1"/>
    </source>
</evidence>
<accession>A0A7K4MPE9</accession>
<proteinExistence type="predicted"/>
<protein>
    <submittedName>
        <fullName evidence="1">RpiB/LacA/LacB family sugar-phosphate isomerase</fullName>
    </submittedName>
</protein>
<dbReference type="GO" id="GO:0016853">
    <property type="term" value="F:isomerase activity"/>
    <property type="evidence" value="ECO:0007669"/>
    <property type="project" value="UniProtKB-KW"/>
</dbReference>
<organism evidence="1 2">
    <name type="scientific">Marine Group I thaumarchaeote</name>
    <dbReference type="NCBI Taxonomy" id="2511932"/>
    <lineage>
        <taxon>Archaea</taxon>
        <taxon>Nitrososphaerota</taxon>
        <taxon>Marine Group I</taxon>
    </lineage>
</organism>
<dbReference type="NCBIfam" id="TIGR00689">
    <property type="entry name" value="rpiB_lacA_lacB"/>
    <property type="match status" value="1"/>
</dbReference>
<dbReference type="PANTHER" id="PTHR30345">
    <property type="entry name" value="RIBOSE-5-PHOSPHATE ISOMERASE B"/>
    <property type="match status" value="1"/>
</dbReference>
<feature type="non-terminal residue" evidence="1">
    <location>
        <position position="1"/>
    </location>
</feature>
<dbReference type="PIRSF" id="PIRSF005384">
    <property type="entry name" value="RpiB_LacA_B"/>
    <property type="match status" value="1"/>
</dbReference>
<name>A0A7K4MPE9_9ARCH</name>
<dbReference type="EMBL" id="JACASV010000026">
    <property type="protein sequence ID" value="NWJ43472.1"/>
    <property type="molecule type" value="Genomic_DNA"/>
</dbReference>
<dbReference type="Pfam" id="PF02502">
    <property type="entry name" value="LacAB_rpiB"/>
    <property type="match status" value="1"/>
</dbReference>
<dbReference type="SUPFAM" id="SSF89623">
    <property type="entry name" value="Ribose/Galactose isomerase RpiB/AlsB"/>
    <property type="match status" value="1"/>
</dbReference>
<dbReference type="Gene3D" id="3.40.1400.10">
    <property type="entry name" value="Sugar-phosphate isomerase, RpiB/LacA/LacB"/>
    <property type="match status" value="1"/>
</dbReference>
<comment type="caution">
    <text evidence="1">The sequence shown here is derived from an EMBL/GenBank/DDBJ whole genome shotgun (WGS) entry which is preliminary data.</text>
</comment>
<dbReference type="PANTHER" id="PTHR30345:SF0">
    <property type="entry name" value="DNA DAMAGE-REPAIR_TOLERATION PROTEIN DRT102"/>
    <property type="match status" value="1"/>
</dbReference>
<dbReference type="Proteomes" id="UP000523105">
    <property type="component" value="Unassembled WGS sequence"/>
</dbReference>
<sequence length="117" mass="12988">VMDVGTHDKDKCDYPMIAKSLVKTMDHKKGILICGSGFGMSITANRHKGIHAVVPRTVKECETARLHGNVNVLCIGADFTSDVVAVNIVDTFLNTGYEELEDSRYSQRIRMVDEDDE</sequence>